<evidence type="ECO:0000256" key="2">
    <source>
        <dbReference type="ARBA" id="ARBA00023002"/>
    </source>
</evidence>
<dbReference type="GO" id="GO:0016020">
    <property type="term" value="C:membrane"/>
    <property type="evidence" value="ECO:0007669"/>
    <property type="project" value="TreeGrafter"/>
</dbReference>
<protein>
    <submittedName>
        <fullName evidence="3">SDR family NAD(P)-dependent oxidoreductase</fullName>
    </submittedName>
</protein>
<dbReference type="SUPFAM" id="SSF51735">
    <property type="entry name" value="NAD(P)-binding Rossmann-fold domains"/>
    <property type="match status" value="1"/>
</dbReference>
<dbReference type="PANTHER" id="PTHR44196:SF3">
    <property type="entry name" value="SHORT CHAIN DEHYDROGENASE FAMILY PROTEIN"/>
    <property type="match status" value="1"/>
</dbReference>
<name>A0A9D2IBD4_9BACT</name>
<dbReference type="AlphaFoldDB" id="A0A9D2IBD4"/>
<dbReference type="PRINTS" id="PR00081">
    <property type="entry name" value="GDHRDH"/>
</dbReference>
<evidence type="ECO:0000256" key="1">
    <source>
        <dbReference type="ARBA" id="ARBA00006484"/>
    </source>
</evidence>
<dbReference type="InterPro" id="IPR036291">
    <property type="entry name" value="NAD(P)-bd_dom_sf"/>
</dbReference>
<organism evidence="3 4">
    <name type="scientific">Candidatus Alistipes avicola</name>
    <dbReference type="NCBI Taxonomy" id="2838432"/>
    <lineage>
        <taxon>Bacteria</taxon>
        <taxon>Pseudomonadati</taxon>
        <taxon>Bacteroidota</taxon>
        <taxon>Bacteroidia</taxon>
        <taxon>Bacteroidales</taxon>
        <taxon>Rikenellaceae</taxon>
        <taxon>Alistipes</taxon>
    </lineage>
</organism>
<dbReference type="GO" id="GO:0016491">
    <property type="term" value="F:oxidoreductase activity"/>
    <property type="evidence" value="ECO:0007669"/>
    <property type="project" value="UniProtKB-KW"/>
</dbReference>
<dbReference type="EMBL" id="DWYR01000007">
    <property type="protein sequence ID" value="HJA98324.1"/>
    <property type="molecule type" value="Genomic_DNA"/>
</dbReference>
<evidence type="ECO:0000313" key="3">
    <source>
        <dbReference type="EMBL" id="HJA98324.1"/>
    </source>
</evidence>
<comment type="similarity">
    <text evidence="1">Belongs to the short-chain dehydrogenases/reductases (SDR) family.</text>
</comment>
<keyword evidence="2" id="KW-0560">Oxidoreductase</keyword>
<dbReference type="PANTHER" id="PTHR44196">
    <property type="entry name" value="DEHYDROGENASE/REDUCTASE SDR FAMILY MEMBER 7B"/>
    <property type="match status" value="1"/>
</dbReference>
<proteinExistence type="inferred from homology"/>
<reference evidence="3" key="1">
    <citation type="journal article" date="2021" name="PeerJ">
        <title>Extensive microbial diversity within the chicken gut microbiome revealed by metagenomics and culture.</title>
        <authorList>
            <person name="Gilroy R."/>
            <person name="Ravi A."/>
            <person name="Getino M."/>
            <person name="Pursley I."/>
            <person name="Horton D.L."/>
            <person name="Alikhan N.F."/>
            <person name="Baker D."/>
            <person name="Gharbi K."/>
            <person name="Hall N."/>
            <person name="Watson M."/>
            <person name="Adriaenssens E.M."/>
            <person name="Foster-Nyarko E."/>
            <person name="Jarju S."/>
            <person name="Secka A."/>
            <person name="Antonio M."/>
            <person name="Oren A."/>
            <person name="Chaudhuri R.R."/>
            <person name="La Ragione R."/>
            <person name="Hildebrand F."/>
            <person name="Pallen M.J."/>
        </authorList>
    </citation>
    <scope>NUCLEOTIDE SEQUENCE</scope>
    <source>
        <strain evidence="3">CHK169-11906</strain>
    </source>
</reference>
<evidence type="ECO:0000313" key="4">
    <source>
        <dbReference type="Proteomes" id="UP000824259"/>
    </source>
</evidence>
<comment type="caution">
    <text evidence="3">The sequence shown here is derived from an EMBL/GenBank/DDBJ whole genome shotgun (WGS) entry which is preliminary data.</text>
</comment>
<reference evidence="3" key="2">
    <citation type="submission" date="2021-04" db="EMBL/GenBank/DDBJ databases">
        <authorList>
            <person name="Gilroy R."/>
        </authorList>
    </citation>
    <scope>NUCLEOTIDE SEQUENCE</scope>
    <source>
        <strain evidence="3">CHK169-11906</strain>
    </source>
</reference>
<dbReference type="InterPro" id="IPR002347">
    <property type="entry name" value="SDR_fam"/>
</dbReference>
<gene>
    <name evidence="3" type="ORF">H9779_01825</name>
</gene>
<dbReference type="Gene3D" id="3.40.50.720">
    <property type="entry name" value="NAD(P)-binding Rossmann-like Domain"/>
    <property type="match status" value="1"/>
</dbReference>
<dbReference type="Proteomes" id="UP000824259">
    <property type="component" value="Unassembled WGS sequence"/>
</dbReference>
<sequence>MKRILIIGATSGIGWETAHAFIREGWHVGAAGRNTERLALLQKSTPEQVTVGRIDLLDPQAPDQMRALIGQMGGCDVLLNCAGIGYNNPALDPGREIDTTRTNVEGFTRIMTAAFHYFRQQGGGHLADISSIAGTKGLGAAAAYSASKRYQNTYLDALAQLSRTEHLNIRITDIRPGFVDTPLLREGKYPMLMSPKKVAARIVRAIRHKRRRIVIDRRYAVLVFFWRLIPEWLWERLPIHTRS</sequence>
<accession>A0A9D2IBD4</accession>
<dbReference type="Pfam" id="PF00106">
    <property type="entry name" value="adh_short"/>
    <property type="match status" value="1"/>
</dbReference>